<dbReference type="PANTHER" id="PTHR43342">
    <property type="entry name" value="NADH-QUINONE OXIDOREDUCTASE, E SUBUNIT"/>
    <property type="match status" value="1"/>
</dbReference>
<dbReference type="CDD" id="cd03064">
    <property type="entry name" value="TRX_Fd_NuoE"/>
    <property type="match status" value="1"/>
</dbReference>
<evidence type="ECO:0000256" key="7">
    <source>
        <dbReference type="PIRSR" id="PIRSR000216-1"/>
    </source>
</evidence>
<keyword evidence="3 7" id="KW-0479">Metal-binding</keyword>
<comment type="cofactor">
    <cofactor evidence="7">
        <name>[2Fe-2S] cluster</name>
        <dbReference type="ChEBI" id="CHEBI:190135"/>
    </cofactor>
    <text evidence="7">Binds 1 [2Fe-2S] cluster.</text>
</comment>
<evidence type="ECO:0000256" key="1">
    <source>
        <dbReference type="ARBA" id="ARBA00010643"/>
    </source>
</evidence>
<dbReference type="GO" id="GO:0051537">
    <property type="term" value="F:2 iron, 2 sulfur cluster binding"/>
    <property type="evidence" value="ECO:0007669"/>
    <property type="project" value="UniProtKB-KW"/>
</dbReference>
<dbReference type="Proteomes" id="UP000005496">
    <property type="component" value="Unassembled WGS sequence"/>
</dbReference>
<keyword evidence="4 7" id="KW-0408">Iron</keyword>
<feature type="binding site" evidence="7">
    <location>
        <position position="99"/>
    </location>
    <ligand>
        <name>[2Fe-2S] cluster</name>
        <dbReference type="ChEBI" id="CHEBI:190135"/>
    </ligand>
</feature>
<reference evidence="8" key="1">
    <citation type="submission" date="2010-05" db="EMBL/GenBank/DDBJ databases">
        <title>The draft genome of Desulfonatronospira thiodismutans ASO3-1.</title>
        <authorList>
            <consortium name="US DOE Joint Genome Institute (JGI-PGF)"/>
            <person name="Lucas S."/>
            <person name="Copeland A."/>
            <person name="Lapidus A."/>
            <person name="Cheng J.-F."/>
            <person name="Bruce D."/>
            <person name="Goodwin L."/>
            <person name="Pitluck S."/>
            <person name="Chertkov O."/>
            <person name="Brettin T."/>
            <person name="Detter J.C."/>
            <person name="Han C."/>
            <person name="Land M.L."/>
            <person name="Hauser L."/>
            <person name="Kyrpides N."/>
            <person name="Mikhailova N."/>
            <person name="Muyzer G."/>
            <person name="Woyke T."/>
        </authorList>
    </citation>
    <scope>NUCLEOTIDE SEQUENCE [LARGE SCALE GENOMIC DNA]</scope>
    <source>
        <strain evidence="8">ASO3-1</strain>
    </source>
</reference>
<dbReference type="InterPro" id="IPR042128">
    <property type="entry name" value="NuoE_dom"/>
</dbReference>
<accession>D6SMG3</accession>
<dbReference type="PROSITE" id="PS01099">
    <property type="entry name" value="COMPLEX1_24K"/>
    <property type="match status" value="1"/>
</dbReference>
<dbReference type="Gene3D" id="1.10.10.1590">
    <property type="entry name" value="NADH-quinone oxidoreductase subunit E"/>
    <property type="match status" value="1"/>
</dbReference>
<gene>
    <name evidence="8" type="ORF">Dthio_PD3313</name>
</gene>
<dbReference type="PIRSF" id="PIRSF000216">
    <property type="entry name" value="NADH_DH_24kDa"/>
    <property type="match status" value="1"/>
</dbReference>
<dbReference type="InterPro" id="IPR002023">
    <property type="entry name" value="NuoE-like"/>
</dbReference>
<dbReference type="EMBL" id="ACJN02000001">
    <property type="protein sequence ID" value="EFI35874.1"/>
    <property type="molecule type" value="Genomic_DNA"/>
</dbReference>
<evidence type="ECO:0000256" key="5">
    <source>
        <dbReference type="ARBA" id="ARBA00023014"/>
    </source>
</evidence>
<feature type="binding site" evidence="7">
    <location>
        <position position="104"/>
    </location>
    <ligand>
        <name>[2Fe-2S] cluster</name>
        <dbReference type="ChEBI" id="CHEBI:190135"/>
    </ligand>
</feature>
<evidence type="ECO:0000313" key="8">
    <source>
        <dbReference type="EMBL" id="EFI35874.1"/>
    </source>
</evidence>
<comment type="caution">
    <text evidence="8">The sequence shown here is derived from an EMBL/GenBank/DDBJ whole genome shotgun (WGS) entry which is preliminary data.</text>
</comment>
<sequence>MQEYITHTDSSDYFRPMHSDITPDMWQDIDRIIQESLDIPGAVTQVLRRCQDLVGYLPVELLDYIARGMNIPASEVFGVASFYSLFSLKPRGRNIIRVCTGTACHVKGADLVMRRLKQTYHLDDGSTTPDRRFTLESVRCMGACGLAPAMTINQTAHGHITPDQALKLLQEYY</sequence>
<dbReference type="InterPro" id="IPR036249">
    <property type="entry name" value="Thioredoxin-like_sf"/>
</dbReference>
<evidence type="ECO:0000256" key="6">
    <source>
        <dbReference type="ARBA" id="ARBA00034078"/>
    </source>
</evidence>
<dbReference type="Gene3D" id="3.40.30.10">
    <property type="entry name" value="Glutaredoxin"/>
    <property type="match status" value="1"/>
</dbReference>
<comment type="cofactor">
    <cofactor evidence="6">
        <name>[2Fe-2S] cluster</name>
        <dbReference type="ChEBI" id="CHEBI:190135"/>
    </cofactor>
</comment>
<keyword evidence="5 7" id="KW-0411">Iron-sulfur</keyword>
<name>D6SMG3_9BACT</name>
<protein>
    <submittedName>
        <fullName evidence="8">NADH dehydrogenase (Ubiquinone) 24 kDa subunit</fullName>
    </submittedName>
</protein>
<dbReference type="GO" id="GO:0046872">
    <property type="term" value="F:metal ion binding"/>
    <property type="evidence" value="ECO:0007669"/>
    <property type="project" value="UniProtKB-KW"/>
</dbReference>
<proteinExistence type="inferred from homology"/>
<dbReference type="eggNOG" id="COG1905">
    <property type="taxonomic scope" value="Bacteria"/>
</dbReference>
<evidence type="ECO:0000313" key="9">
    <source>
        <dbReference type="Proteomes" id="UP000005496"/>
    </source>
</evidence>
<dbReference type="GO" id="GO:0016491">
    <property type="term" value="F:oxidoreductase activity"/>
    <property type="evidence" value="ECO:0007669"/>
    <property type="project" value="InterPro"/>
</dbReference>
<dbReference type="AlphaFoldDB" id="D6SMG3"/>
<dbReference type="InterPro" id="IPR041921">
    <property type="entry name" value="NuoE_N"/>
</dbReference>
<organism evidence="8 9">
    <name type="scientific">Desulfonatronospira thiodismutans ASO3-1</name>
    <dbReference type="NCBI Taxonomy" id="555779"/>
    <lineage>
        <taxon>Bacteria</taxon>
        <taxon>Pseudomonadati</taxon>
        <taxon>Thermodesulfobacteriota</taxon>
        <taxon>Desulfovibrionia</taxon>
        <taxon>Desulfovibrionales</taxon>
        <taxon>Desulfonatronovibrionaceae</taxon>
        <taxon>Desulfonatronospira</taxon>
    </lineage>
</organism>
<dbReference type="PANTHER" id="PTHR43342:SF2">
    <property type="entry name" value="POTENTIAL NAD-REDUCING HYDROGENASE SUBUNIT"/>
    <property type="match status" value="1"/>
</dbReference>
<keyword evidence="2 7" id="KW-0001">2Fe-2S</keyword>
<comment type="similarity">
    <text evidence="1">Belongs to the complex I 24 kDa subunit family.</text>
</comment>
<evidence type="ECO:0000256" key="3">
    <source>
        <dbReference type="ARBA" id="ARBA00022723"/>
    </source>
</evidence>
<feature type="binding site" evidence="7">
    <location>
        <position position="144"/>
    </location>
    <ligand>
        <name>[2Fe-2S] cluster</name>
        <dbReference type="ChEBI" id="CHEBI:190135"/>
    </ligand>
</feature>
<keyword evidence="9" id="KW-1185">Reference proteome</keyword>
<dbReference type="Pfam" id="PF01257">
    <property type="entry name" value="2Fe-2S_thioredx"/>
    <property type="match status" value="1"/>
</dbReference>
<dbReference type="InterPro" id="IPR028431">
    <property type="entry name" value="NADP_DH_HndA-like"/>
</dbReference>
<dbReference type="RefSeq" id="WP_008869003.1">
    <property type="nucleotide sequence ID" value="NZ_ACJN02000001.1"/>
</dbReference>
<feature type="binding site" evidence="7">
    <location>
        <position position="140"/>
    </location>
    <ligand>
        <name>[2Fe-2S] cluster</name>
        <dbReference type="ChEBI" id="CHEBI:190135"/>
    </ligand>
</feature>
<dbReference type="SUPFAM" id="SSF52833">
    <property type="entry name" value="Thioredoxin-like"/>
    <property type="match status" value="1"/>
</dbReference>
<evidence type="ECO:0000256" key="4">
    <source>
        <dbReference type="ARBA" id="ARBA00023004"/>
    </source>
</evidence>
<evidence type="ECO:0000256" key="2">
    <source>
        <dbReference type="ARBA" id="ARBA00022714"/>
    </source>
</evidence>